<dbReference type="PROSITE" id="PS51257">
    <property type="entry name" value="PROKAR_LIPOPROTEIN"/>
    <property type="match status" value="1"/>
</dbReference>
<gene>
    <name evidence="2" type="ORF">QJ048_19620</name>
</gene>
<evidence type="ECO:0008006" key="4">
    <source>
        <dbReference type="Google" id="ProtNLM"/>
    </source>
</evidence>
<accession>A0ABT6RHH0</accession>
<organism evidence="2 3">
    <name type="scientific">Pinibacter soli</name>
    <dbReference type="NCBI Taxonomy" id="3044211"/>
    <lineage>
        <taxon>Bacteria</taxon>
        <taxon>Pseudomonadati</taxon>
        <taxon>Bacteroidota</taxon>
        <taxon>Chitinophagia</taxon>
        <taxon>Chitinophagales</taxon>
        <taxon>Chitinophagaceae</taxon>
        <taxon>Pinibacter</taxon>
    </lineage>
</organism>
<dbReference type="Proteomes" id="UP001226434">
    <property type="component" value="Unassembled WGS sequence"/>
</dbReference>
<proteinExistence type="predicted"/>
<keyword evidence="3" id="KW-1185">Reference proteome</keyword>
<feature type="signal peptide" evidence="1">
    <location>
        <begin position="1"/>
        <end position="23"/>
    </location>
</feature>
<evidence type="ECO:0000313" key="3">
    <source>
        <dbReference type="Proteomes" id="UP001226434"/>
    </source>
</evidence>
<protein>
    <recommendedName>
        <fullName evidence="4">DUF4595 domain-containing protein</fullName>
    </recommendedName>
</protein>
<sequence>MKKNKLANAVFALSLAFATFLTSCQKLIDYINKPGNGKDVSDICQVQTVSSVGQYGPANYVFNYNKRNELESIIATPLGTGNPNTFFIYDKKHRVSQVLYSFTATPTTPGQVWAWHKFDFNKADQIIRDTMYGFTVIGPDGAVVPSPQFLSVSIINYDAYDRVVASDDSVWAFGSFANTYHYAYKYDGRGNLAYQARQYRGTTNPLQPYNDTFRIAPYDDKISIRQTNKMWMFIDRNYSINNSFSSATYNNYGLPVYFDGFQYLQGLVTLLPFIYGNVTVQYLCDGKGNSK</sequence>
<dbReference type="RefSeq" id="WP_282336130.1">
    <property type="nucleotide sequence ID" value="NZ_JASBRG010000007.1"/>
</dbReference>
<feature type="chain" id="PRO_5047216918" description="DUF4595 domain-containing protein" evidence="1">
    <location>
        <begin position="24"/>
        <end position="291"/>
    </location>
</feature>
<reference evidence="2 3" key="1">
    <citation type="submission" date="2023-05" db="EMBL/GenBank/DDBJ databases">
        <title>Genome sequence of Pinibacter sp. MAH-24.</title>
        <authorList>
            <person name="Huq M.A."/>
        </authorList>
    </citation>
    <scope>NUCLEOTIDE SEQUENCE [LARGE SCALE GENOMIC DNA]</scope>
    <source>
        <strain evidence="2 3">MAH-24</strain>
    </source>
</reference>
<evidence type="ECO:0000256" key="1">
    <source>
        <dbReference type="SAM" id="SignalP"/>
    </source>
</evidence>
<evidence type="ECO:0000313" key="2">
    <source>
        <dbReference type="EMBL" id="MDI3322010.1"/>
    </source>
</evidence>
<comment type="caution">
    <text evidence="2">The sequence shown here is derived from an EMBL/GenBank/DDBJ whole genome shotgun (WGS) entry which is preliminary data.</text>
</comment>
<keyword evidence="1" id="KW-0732">Signal</keyword>
<name>A0ABT6RHH0_9BACT</name>
<dbReference type="EMBL" id="JASBRG010000007">
    <property type="protein sequence ID" value="MDI3322010.1"/>
    <property type="molecule type" value="Genomic_DNA"/>
</dbReference>